<feature type="region of interest" description="Disordered" evidence="1">
    <location>
        <begin position="24"/>
        <end position="53"/>
    </location>
</feature>
<organism evidence="3 4">
    <name type="scientific">Monilinia vaccinii-corymbosi</name>
    <dbReference type="NCBI Taxonomy" id="61207"/>
    <lineage>
        <taxon>Eukaryota</taxon>
        <taxon>Fungi</taxon>
        <taxon>Dikarya</taxon>
        <taxon>Ascomycota</taxon>
        <taxon>Pezizomycotina</taxon>
        <taxon>Leotiomycetes</taxon>
        <taxon>Helotiales</taxon>
        <taxon>Sclerotiniaceae</taxon>
        <taxon>Monilinia</taxon>
    </lineage>
</organism>
<dbReference type="InterPro" id="IPR051057">
    <property type="entry name" value="PI-PLC_domain"/>
</dbReference>
<proteinExistence type="predicted"/>
<feature type="region of interest" description="Disordered" evidence="1">
    <location>
        <begin position="362"/>
        <end position="401"/>
    </location>
</feature>
<evidence type="ECO:0000313" key="4">
    <source>
        <dbReference type="Proteomes" id="UP000672032"/>
    </source>
</evidence>
<evidence type="ECO:0008006" key="5">
    <source>
        <dbReference type="Google" id="ProtNLM"/>
    </source>
</evidence>
<dbReference type="PANTHER" id="PTHR13593">
    <property type="match status" value="1"/>
</dbReference>
<reference evidence="3" key="1">
    <citation type="submission" date="2020-10" db="EMBL/GenBank/DDBJ databases">
        <title>Genome Sequence of Monilinia vaccinii-corymbosi Sheds Light on Mummy Berry Disease Infection of Blueberry and Mating Type.</title>
        <authorList>
            <person name="Yow A.G."/>
            <person name="Zhang Y."/>
            <person name="Bansal K."/>
            <person name="Eacker S.M."/>
            <person name="Sullivan S."/>
            <person name="Liachko I."/>
            <person name="Cubeta M.A."/>
            <person name="Rollins J.A."/>
            <person name="Ashrafi H."/>
        </authorList>
    </citation>
    <scope>NUCLEOTIDE SEQUENCE</scope>
    <source>
        <strain evidence="3">RL-1</strain>
    </source>
</reference>
<accession>A0A8A3P0B7</accession>
<name>A0A8A3P0B7_9HELO</name>
<dbReference type="Pfam" id="PF26146">
    <property type="entry name" value="PI-PLC_X"/>
    <property type="match status" value="1"/>
</dbReference>
<feature type="compositionally biased region" description="Polar residues" evidence="1">
    <location>
        <begin position="26"/>
        <end position="39"/>
    </location>
</feature>
<gene>
    <name evidence="3" type="ORF">DSL72_003685</name>
</gene>
<evidence type="ECO:0000256" key="2">
    <source>
        <dbReference type="SAM" id="SignalP"/>
    </source>
</evidence>
<dbReference type="AlphaFoldDB" id="A0A8A3P0B7"/>
<evidence type="ECO:0000313" key="3">
    <source>
        <dbReference type="EMBL" id="QSZ29174.1"/>
    </source>
</evidence>
<dbReference type="GO" id="GO:0006629">
    <property type="term" value="P:lipid metabolic process"/>
    <property type="evidence" value="ECO:0007669"/>
    <property type="project" value="InterPro"/>
</dbReference>
<protein>
    <recommendedName>
        <fullName evidence="5">Phosphatidylinositol-specific phospholipase C X domain-containing protein</fullName>
    </recommendedName>
</protein>
<dbReference type="OrthoDB" id="7984201at2759"/>
<dbReference type="InterPro" id="IPR017946">
    <property type="entry name" value="PLC-like_Pdiesterase_TIM-brl"/>
</dbReference>
<keyword evidence="2" id="KW-0732">Signal</keyword>
<keyword evidence="4" id="KW-1185">Reference proteome</keyword>
<dbReference type="Proteomes" id="UP000672032">
    <property type="component" value="Chromosome 1"/>
</dbReference>
<dbReference type="Gene3D" id="3.20.20.190">
    <property type="entry name" value="Phosphatidylinositol (PI) phosphodiesterase"/>
    <property type="match status" value="1"/>
</dbReference>
<feature type="compositionally biased region" description="Low complexity" evidence="1">
    <location>
        <begin position="40"/>
        <end position="53"/>
    </location>
</feature>
<dbReference type="GO" id="GO:0008081">
    <property type="term" value="F:phosphoric diester hydrolase activity"/>
    <property type="evidence" value="ECO:0007669"/>
    <property type="project" value="InterPro"/>
</dbReference>
<evidence type="ECO:0000256" key="1">
    <source>
        <dbReference type="SAM" id="MobiDB-lite"/>
    </source>
</evidence>
<dbReference type="PANTHER" id="PTHR13593:SF80">
    <property type="entry name" value="PLC-LIKE PHOSPHODIESTERASE"/>
    <property type="match status" value="1"/>
</dbReference>
<sequence length="424" mass="44927">MRSFLSTLIITALLSLAPAQAHPQGNEAQQSTDNNSISVTTQKTASTKTTTTTTTTACNNSPQLCNRNYNNITHMGAHDSAFLRDISTGFSTSGNQFYNVTVALSAGIRLLQAQVHDYNGSLELCHTSCLLLDGGSLESFLTEIKSWMDSNPNEVVTLLLVNSDKKSPATFGSVFSSSGIDTYGYVPTSTTKPIATWPTLQSLITSKKRLVTFIASIDYDSTYPYLLPEFTYIFETYFGVLSLDAFNCTLQRPTSIDSASTAVSSHYMGLINHFADTAQSFGITVPDVGNITTTNSKDTTTVGALGTHANQCKDEWGVNPTFLLVDFFNVGPSIETADILNGIMGKTSGRVDVSTSVLMDTSGASTSGSSSGSGSGSGSSSSSSSGSGSSTVSSSGSNPSQVRWRNRDIIWVMIGVVTAGTSFY</sequence>
<feature type="signal peptide" evidence="2">
    <location>
        <begin position="1"/>
        <end position="21"/>
    </location>
</feature>
<feature type="chain" id="PRO_5032529868" description="Phosphatidylinositol-specific phospholipase C X domain-containing protein" evidence="2">
    <location>
        <begin position="22"/>
        <end position="424"/>
    </location>
</feature>
<dbReference type="EMBL" id="CP063405">
    <property type="protein sequence ID" value="QSZ29174.1"/>
    <property type="molecule type" value="Genomic_DNA"/>
</dbReference>
<feature type="compositionally biased region" description="Low complexity" evidence="1">
    <location>
        <begin position="378"/>
        <end position="397"/>
    </location>
</feature>
<dbReference type="SUPFAM" id="SSF51695">
    <property type="entry name" value="PLC-like phosphodiesterases"/>
    <property type="match status" value="1"/>
</dbReference>